<dbReference type="InterPro" id="IPR020892">
    <property type="entry name" value="Cyclophilin-type_PPIase_CS"/>
</dbReference>
<reference evidence="8" key="2">
    <citation type="submission" date="2018-03" db="EMBL/GenBank/DDBJ databases">
        <authorList>
            <person name="Keele B.F."/>
        </authorList>
    </citation>
    <scope>NUCLEOTIDE SEQUENCE</scope>
    <source>
        <strain evidence="8">SURF_26</strain>
    </source>
</reference>
<dbReference type="EC" id="5.2.1.8" evidence="2"/>
<dbReference type="Pfam" id="PF00160">
    <property type="entry name" value="Pro_isomerase"/>
    <property type="match status" value="1"/>
</dbReference>
<evidence type="ECO:0000256" key="6">
    <source>
        <dbReference type="SAM" id="Phobius"/>
    </source>
</evidence>
<reference evidence="8" key="1">
    <citation type="journal article" date="2017" name="ISME J.">
        <title>Energy and carbon metabolisms in a deep terrestrial subsurface fluid microbial community.</title>
        <authorList>
            <person name="Momper L."/>
            <person name="Jungbluth S.P."/>
            <person name="Lee M.D."/>
            <person name="Amend J.P."/>
        </authorList>
    </citation>
    <scope>NUCLEOTIDE SEQUENCE [LARGE SCALE GENOMIC DNA]</scope>
    <source>
        <strain evidence="8">SURF_26</strain>
    </source>
</reference>
<dbReference type="CDD" id="cd00317">
    <property type="entry name" value="cyclophilin"/>
    <property type="match status" value="1"/>
</dbReference>
<dbReference type="SUPFAM" id="SSF50891">
    <property type="entry name" value="Cyclophilin-like"/>
    <property type="match status" value="1"/>
</dbReference>
<dbReference type="GO" id="GO:0006457">
    <property type="term" value="P:protein folding"/>
    <property type="evidence" value="ECO:0007669"/>
    <property type="project" value="InterPro"/>
</dbReference>
<dbReference type="PANTHER" id="PTHR45625">
    <property type="entry name" value="PEPTIDYL-PROLYL CIS-TRANS ISOMERASE-RELATED"/>
    <property type="match status" value="1"/>
</dbReference>
<evidence type="ECO:0000256" key="5">
    <source>
        <dbReference type="SAM" id="MobiDB-lite"/>
    </source>
</evidence>
<protein>
    <recommendedName>
        <fullName evidence="2">peptidylprolyl isomerase</fullName>
        <ecNumber evidence="2">5.2.1.8</ecNumber>
    </recommendedName>
</protein>
<dbReference type="PROSITE" id="PS50072">
    <property type="entry name" value="CSA_PPIASE_2"/>
    <property type="match status" value="1"/>
</dbReference>
<name>A0A3A4QS88_9BACT</name>
<keyword evidence="6" id="KW-0812">Transmembrane</keyword>
<evidence type="ECO:0000256" key="4">
    <source>
        <dbReference type="ARBA" id="ARBA00023235"/>
    </source>
</evidence>
<dbReference type="Gene3D" id="2.40.100.10">
    <property type="entry name" value="Cyclophilin-like"/>
    <property type="match status" value="1"/>
</dbReference>
<keyword evidence="3" id="KW-0697">Rotamase</keyword>
<dbReference type="AlphaFoldDB" id="A0A3A4QS88"/>
<dbReference type="PRINTS" id="PR00153">
    <property type="entry name" value="CSAPPISMRASE"/>
</dbReference>
<evidence type="ECO:0000313" key="8">
    <source>
        <dbReference type="EMBL" id="RJP56875.1"/>
    </source>
</evidence>
<evidence type="ECO:0000256" key="1">
    <source>
        <dbReference type="ARBA" id="ARBA00007365"/>
    </source>
</evidence>
<dbReference type="PROSITE" id="PS00170">
    <property type="entry name" value="CSA_PPIASE_1"/>
    <property type="match status" value="1"/>
</dbReference>
<dbReference type="Proteomes" id="UP000266426">
    <property type="component" value="Unassembled WGS sequence"/>
</dbReference>
<dbReference type="PANTHER" id="PTHR45625:SF4">
    <property type="entry name" value="PEPTIDYLPROLYL ISOMERASE DOMAIN AND WD REPEAT-CONTAINING PROTEIN 1"/>
    <property type="match status" value="1"/>
</dbReference>
<dbReference type="InterPro" id="IPR044666">
    <property type="entry name" value="Cyclophilin_A-like"/>
</dbReference>
<dbReference type="GO" id="GO:0003755">
    <property type="term" value="F:peptidyl-prolyl cis-trans isomerase activity"/>
    <property type="evidence" value="ECO:0007669"/>
    <property type="project" value="UniProtKB-KW"/>
</dbReference>
<sequence length="551" mass="61275">MRRLPVKKRSIPVLLIFLIIIGGIGFWFFSKEEDSTPKTDTSKVLIFPDFNPAEAASISLRKGDQSVLMKNIDASWFVIEGYEKPADPMVIEQTLEKINTFKKYDIVSQNKDKQATFEVDNETGLHVIISNADSSVLADFFVGKSGPYYNSTYLRTKGSDEVILINDNLRAAFTPWTGKWVDRTIFDIPQDTISQFELTFGGQTVLLQKDQNGNWNGVAPKEFTPKTEEVNRMIRAFSTLKTNDFAPPEIANVENPDVIVKATLDSGEVKVLRIGEQDSQKQFFAQSDDKPYVYLLAEYRVNMFKKDVDELAQPETIQEAIAQESLVQENENETVVTDNDSKAAGESEPNNESPISKEESSDSILPSPPVHDNDSVNQSSENDKGEPMSSAQIIDDKSLPVVVIETTKGSITIELNEDKAPNTVANFINLAEKGYYNGLKFHRVIKDFMIQTGDPAGTGAGGPGYTFADEFSDLKHDRGVISMANRGPSTNGSQFFITHVPTPWLDGKHSVFGKVLEGMDVVDKIAQGDVMSKVTVAKKRNHEYKPKVTKE</sequence>
<keyword evidence="6" id="KW-0472">Membrane</keyword>
<keyword evidence="6" id="KW-1133">Transmembrane helix</keyword>
<dbReference type="InterPro" id="IPR002130">
    <property type="entry name" value="Cyclophilin-type_PPIase_dom"/>
</dbReference>
<comment type="similarity">
    <text evidence="1">Belongs to the cyclophilin-type PPIase family.</text>
</comment>
<gene>
    <name evidence="8" type="ORF">C4541_11355</name>
</gene>
<dbReference type="Pfam" id="PF14238">
    <property type="entry name" value="DUF4340"/>
    <property type="match status" value="1"/>
</dbReference>
<keyword evidence="4" id="KW-0413">Isomerase</keyword>
<dbReference type="EMBL" id="QZJZ01000089">
    <property type="protein sequence ID" value="RJP56875.1"/>
    <property type="molecule type" value="Genomic_DNA"/>
</dbReference>
<dbReference type="InterPro" id="IPR025641">
    <property type="entry name" value="DUF4340"/>
</dbReference>
<evidence type="ECO:0000256" key="2">
    <source>
        <dbReference type="ARBA" id="ARBA00013194"/>
    </source>
</evidence>
<feature type="compositionally biased region" description="Polar residues" evidence="5">
    <location>
        <begin position="325"/>
        <end position="338"/>
    </location>
</feature>
<feature type="domain" description="PPIase cyclophilin-type" evidence="7">
    <location>
        <begin position="398"/>
        <end position="551"/>
    </location>
</feature>
<evidence type="ECO:0000256" key="3">
    <source>
        <dbReference type="ARBA" id="ARBA00023110"/>
    </source>
</evidence>
<feature type="transmembrane region" description="Helical" evidence="6">
    <location>
        <begin position="12"/>
        <end position="29"/>
    </location>
</feature>
<proteinExistence type="inferred from homology"/>
<comment type="caution">
    <text evidence="8">The sequence shown here is derived from an EMBL/GenBank/DDBJ whole genome shotgun (WGS) entry which is preliminary data.</text>
</comment>
<dbReference type="InterPro" id="IPR029000">
    <property type="entry name" value="Cyclophilin-like_dom_sf"/>
</dbReference>
<organism evidence="8">
    <name type="scientific">Candidatus Auribacter fodinae</name>
    <dbReference type="NCBI Taxonomy" id="2093366"/>
    <lineage>
        <taxon>Bacteria</taxon>
        <taxon>Pseudomonadati</taxon>
        <taxon>Candidatus Auribacterota</taxon>
        <taxon>Candidatus Auribacteria</taxon>
        <taxon>Candidatus Auribacterales</taxon>
        <taxon>Candidatus Auribacteraceae</taxon>
        <taxon>Candidatus Auribacter</taxon>
    </lineage>
</organism>
<feature type="region of interest" description="Disordered" evidence="5">
    <location>
        <begin position="324"/>
        <end position="392"/>
    </location>
</feature>
<accession>A0A3A4QS88</accession>
<evidence type="ECO:0000259" key="7">
    <source>
        <dbReference type="PROSITE" id="PS50072"/>
    </source>
</evidence>